<dbReference type="EMBL" id="BNAS01000004">
    <property type="protein sequence ID" value="GHH75173.1"/>
    <property type="molecule type" value="Genomic_DNA"/>
</dbReference>
<reference evidence="1" key="1">
    <citation type="journal article" date="2014" name="Int. J. Syst. Evol. Microbiol.">
        <title>Complete genome sequence of Corynebacterium casei LMG S-19264T (=DSM 44701T), isolated from a smear-ripened cheese.</title>
        <authorList>
            <consortium name="US DOE Joint Genome Institute (JGI-PGF)"/>
            <person name="Walter F."/>
            <person name="Albersmeier A."/>
            <person name="Kalinowski J."/>
            <person name="Ruckert C."/>
        </authorList>
    </citation>
    <scope>NUCLEOTIDE SEQUENCE</scope>
    <source>
        <strain evidence="1">CGMCC 4.7398</strain>
    </source>
</reference>
<protein>
    <submittedName>
        <fullName evidence="1">Uncharacterized protein</fullName>
    </submittedName>
</protein>
<gene>
    <name evidence="1" type="ORF">GCM10017772_30890</name>
</gene>
<organism evidence="1 2">
    <name type="scientific">Promicromonospora soli</name>
    <dbReference type="NCBI Taxonomy" id="2035533"/>
    <lineage>
        <taxon>Bacteria</taxon>
        <taxon>Bacillati</taxon>
        <taxon>Actinomycetota</taxon>
        <taxon>Actinomycetes</taxon>
        <taxon>Micrococcales</taxon>
        <taxon>Promicromonosporaceae</taxon>
        <taxon>Promicromonospora</taxon>
    </lineage>
</organism>
<comment type="caution">
    <text evidence="1">The sequence shown here is derived from an EMBL/GenBank/DDBJ whole genome shotgun (WGS) entry which is preliminary data.</text>
</comment>
<accession>A0A919FZ88</accession>
<reference evidence="1" key="2">
    <citation type="submission" date="2020-09" db="EMBL/GenBank/DDBJ databases">
        <authorList>
            <person name="Sun Q."/>
            <person name="Zhou Y."/>
        </authorList>
    </citation>
    <scope>NUCLEOTIDE SEQUENCE</scope>
    <source>
        <strain evidence="1">CGMCC 4.7398</strain>
    </source>
</reference>
<sequence length="187" mass="19978">MTTSSETPAVAGAEIPLELLYRVPYGRVLHGKDCQHIAADRLASLQPATELDRQKFKICKTCVDALAGSDRDDFDSFDAALEALPIAMAQRAAMREIAEGLDKTRIWIPSSRSYVAVSPGPGHEVTAFFNKGFVDVQQAGGGYKRVLMAGFSGTQTSSFAHAPDAAPASCPSCYMQLPATGRCDSCD</sequence>
<dbReference type="RefSeq" id="WP_189670139.1">
    <property type="nucleotide sequence ID" value="NZ_BNAS01000004.1"/>
</dbReference>
<keyword evidence="2" id="KW-1185">Reference proteome</keyword>
<evidence type="ECO:0000313" key="2">
    <source>
        <dbReference type="Proteomes" id="UP000627369"/>
    </source>
</evidence>
<dbReference type="Proteomes" id="UP000627369">
    <property type="component" value="Unassembled WGS sequence"/>
</dbReference>
<dbReference type="AlphaFoldDB" id="A0A919FZ88"/>
<name>A0A919FZ88_9MICO</name>
<proteinExistence type="predicted"/>
<evidence type="ECO:0000313" key="1">
    <source>
        <dbReference type="EMBL" id="GHH75173.1"/>
    </source>
</evidence>